<dbReference type="Pfam" id="PF00892">
    <property type="entry name" value="EamA"/>
    <property type="match status" value="2"/>
</dbReference>
<feature type="transmembrane region" description="Helical" evidence="5">
    <location>
        <begin position="258"/>
        <end position="277"/>
    </location>
</feature>
<evidence type="ECO:0000256" key="3">
    <source>
        <dbReference type="ARBA" id="ARBA00022989"/>
    </source>
</evidence>
<evidence type="ECO:0000256" key="5">
    <source>
        <dbReference type="SAM" id="Phobius"/>
    </source>
</evidence>
<dbReference type="PANTHER" id="PTHR22911:SF6">
    <property type="entry name" value="SOLUTE CARRIER FAMILY 35 MEMBER G1"/>
    <property type="match status" value="1"/>
</dbReference>
<feature type="transmembrane region" description="Helical" evidence="5">
    <location>
        <begin position="143"/>
        <end position="162"/>
    </location>
</feature>
<dbReference type="Proteomes" id="UP000001227">
    <property type="component" value="Chromosome"/>
</dbReference>
<feature type="transmembrane region" description="Helical" evidence="5">
    <location>
        <begin position="174"/>
        <end position="192"/>
    </location>
</feature>
<evidence type="ECO:0000259" key="6">
    <source>
        <dbReference type="Pfam" id="PF00892"/>
    </source>
</evidence>
<keyword evidence="3 5" id="KW-1133">Transmembrane helix</keyword>
<feature type="transmembrane region" description="Helical" evidence="5">
    <location>
        <begin position="68"/>
        <end position="85"/>
    </location>
</feature>
<sequence length="285" mass="32636">MKYFKAIFWFTLSLIVSCGNDAITKYLGYTFNPWQITFFRFAFGILTLLPVMLYQGKSAFITYRWKLHFLRGLFVFVAISLWSQGIKVSPITTSTIMSFTVPIFVLVLAPIFLKERVTWPMWLATLGGFVGILFVLQPDVHTFNQGSLFFIIAAILFGMLDILNKKYVTQEPMLCMLFYSTVVALILVTFPAMQVWRTPTNYELMWLLVLGIGSNLILYCILRAFSLTDASSLSPFRYIELLISMVVGYVFFHELPSSYSYLGAAIIIPSTLFIGYYQTRNQPKA</sequence>
<dbReference type="eggNOG" id="COG0697">
    <property type="taxonomic scope" value="Bacteria"/>
</dbReference>
<reference evidence="7 8" key="1">
    <citation type="journal article" date="2010" name="J. Bacteriol.">
        <title>The genome of the amoeba symbiont 'Candidatus Amoebophilus asiaticus' reveals common mechanisms for host cell interaction among amoeba-associated bacteria.</title>
        <authorList>
            <person name="Schmitz-Esser S."/>
            <person name="Tischler P."/>
            <person name="Arnold R."/>
            <person name="Montanaro J."/>
            <person name="Wagner M."/>
            <person name="Rattei T."/>
            <person name="Horn M."/>
        </authorList>
    </citation>
    <scope>NUCLEOTIDE SEQUENCE [LARGE SCALE GENOMIC DNA]</scope>
    <source>
        <strain evidence="7 8">5a2</strain>
    </source>
</reference>
<evidence type="ECO:0000256" key="2">
    <source>
        <dbReference type="ARBA" id="ARBA00022692"/>
    </source>
</evidence>
<dbReference type="PANTHER" id="PTHR22911">
    <property type="entry name" value="ACYL-MALONYL CONDENSING ENZYME-RELATED"/>
    <property type="match status" value="1"/>
</dbReference>
<evidence type="ECO:0000256" key="4">
    <source>
        <dbReference type="ARBA" id="ARBA00023136"/>
    </source>
</evidence>
<feature type="domain" description="EamA" evidence="6">
    <location>
        <begin position="5"/>
        <end position="136"/>
    </location>
</feature>
<name>C3L457_AMOA5</name>
<dbReference type="GO" id="GO:0016020">
    <property type="term" value="C:membrane"/>
    <property type="evidence" value="ECO:0007669"/>
    <property type="project" value="UniProtKB-SubCell"/>
</dbReference>
<dbReference type="KEGG" id="aas:Aasi_1859"/>
<keyword evidence="4 5" id="KW-0472">Membrane</keyword>
<feature type="transmembrane region" description="Helical" evidence="5">
    <location>
        <begin position="119"/>
        <end position="137"/>
    </location>
</feature>
<keyword evidence="2 5" id="KW-0812">Transmembrane</keyword>
<protein>
    <recommendedName>
        <fullName evidence="6">EamA domain-containing protein</fullName>
    </recommendedName>
</protein>
<evidence type="ECO:0000313" key="8">
    <source>
        <dbReference type="Proteomes" id="UP000001227"/>
    </source>
</evidence>
<organism evidence="7 8">
    <name type="scientific">Amoebophilus asiaticus (strain 5a2)</name>
    <dbReference type="NCBI Taxonomy" id="452471"/>
    <lineage>
        <taxon>Bacteria</taxon>
        <taxon>Pseudomonadati</taxon>
        <taxon>Bacteroidota</taxon>
        <taxon>Cytophagia</taxon>
        <taxon>Cytophagales</taxon>
        <taxon>Amoebophilaceae</taxon>
        <taxon>Candidatus Amoebophilus</taxon>
    </lineage>
</organism>
<accession>C3L457</accession>
<dbReference type="InterPro" id="IPR037185">
    <property type="entry name" value="EmrE-like"/>
</dbReference>
<evidence type="ECO:0000313" key="7">
    <source>
        <dbReference type="EMBL" id="ACP21098.1"/>
    </source>
</evidence>
<dbReference type="RefSeq" id="WP_012473281.1">
    <property type="nucleotide sequence ID" value="NC_010830.1"/>
</dbReference>
<dbReference type="SUPFAM" id="SSF103481">
    <property type="entry name" value="Multidrug resistance efflux transporter EmrE"/>
    <property type="match status" value="2"/>
</dbReference>
<keyword evidence="8" id="KW-1185">Reference proteome</keyword>
<feature type="transmembrane region" description="Helical" evidence="5">
    <location>
        <begin position="234"/>
        <end position="252"/>
    </location>
</feature>
<feature type="transmembrane region" description="Helical" evidence="5">
    <location>
        <begin position="204"/>
        <end position="222"/>
    </location>
</feature>
<dbReference type="OrthoDB" id="9806740at2"/>
<comment type="subcellular location">
    <subcellularLocation>
        <location evidence="1">Membrane</location>
        <topology evidence="1">Multi-pass membrane protein</topology>
    </subcellularLocation>
</comment>
<feature type="transmembrane region" description="Helical" evidence="5">
    <location>
        <begin position="37"/>
        <end position="56"/>
    </location>
</feature>
<evidence type="ECO:0000256" key="1">
    <source>
        <dbReference type="ARBA" id="ARBA00004141"/>
    </source>
</evidence>
<dbReference type="AlphaFoldDB" id="C3L457"/>
<dbReference type="InterPro" id="IPR000620">
    <property type="entry name" value="EamA_dom"/>
</dbReference>
<dbReference type="STRING" id="452471.Aasi_1859"/>
<gene>
    <name evidence="7" type="ordered locus">Aasi_1859</name>
</gene>
<dbReference type="HOGENOM" id="CLU_032828_0_0_10"/>
<dbReference type="PROSITE" id="PS51257">
    <property type="entry name" value="PROKAR_LIPOPROTEIN"/>
    <property type="match status" value="1"/>
</dbReference>
<feature type="domain" description="EamA" evidence="6">
    <location>
        <begin position="146"/>
        <end position="275"/>
    </location>
</feature>
<proteinExistence type="predicted"/>
<dbReference type="EMBL" id="CP001102">
    <property type="protein sequence ID" value="ACP21098.1"/>
    <property type="molecule type" value="Genomic_DNA"/>
</dbReference>
<feature type="transmembrane region" description="Helical" evidence="5">
    <location>
        <begin position="91"/>
        <end position="112"/>
    </location>
</feature>